<organism evidence="3 4">
    <name type="scientific">Castellaniella defragrans</name>
    <name type="common">Alcaligenes defragrans</name>
    <dbReference type="NCBI Taxonomy" id="75697"/>
    <lineage>
        <taxon>Bacteria</taxon>
        <taxon>Pseudomonadati</taxon>
        <taxon>Pseudomonadota</taxon>
        <taxon>Betaproteobacteria</taxon>
        <taxon>Burkholderiales</taxon>
        <taxon>Alcaligenaceae</taxon>
        <taxon>Castellaniella</taxon>
    </lineage>
</organism>
<reference evidence="3 4" key="1">
    <citation type="submission" date="2020-08" db="EMBL/GenBank/DDBJ databases">
        <title>Genomic Encyclopedia of Type Strains, Phase IV (KMG-IV): sequencing the most valuable type-strain genomes for metagenomic binning, comparative biology and taxonomic classification.</title>
        <authorList>
            <person name="Goeker M."/>
        </authorList>
    </citation>
    <scope>NUCLEOTIDE SEQUENCE [LARGE SCALE GENOMIC DNA]</scope>
    <source>
        <strain evidence="3 4">DSM 12141</strain>
    </source>
</reference>
<dbReference type="PROSITE" id="PS50828">
    <property type="entry name" value="SMR"/>
    <property type="match status" value="1"/>
</dbReference>
<feature type="compositionally biased region" description="Low complexity" evidence="1">
    <location>
        <begin position="126"/>
        <end position="137"/>
    </location>
</feature>
<dbReference type="Gene3D" id="3.30.1370.110">
    <property type="match status" value="1"/>
</dbReference>
<dbReference type="PANTHER" id="PTHR35562:SF2">
    <property type="entry name" value="DNA ENDONUCLEASE SMRA-RELATED"/>
    <property type="match status" value="1"/>
</dbReference>
<evidence type="ECO:0000313" key="3">
    <source>
        <dbReference type="EMBL" id="MBB6082889.1"/>
    </source>
</evidence>
<gene>
    <name evidence="3" type="ORF">HNR28_000918</name>
</gene>
<protein>
    <submittedName>
        <fullName evidence="3">DNA-nicking Smr family endonuclease</fullName>
    </submittedName>
</protein>
<evidence type="ECO:0000256" key="1">
    <source>
        <dbReference type="SAM" id="MobiDB-lite"/>
    </source>
</evidence>
<dbReference type="PANTHER" id="PTHR35562">
    <property type="entry name" value="DNA ENDONUCLEASE SMRA-RELATED"/>
    <property type="match status" value="1"/>
</dbReference>
<proteinExistence type="predicted"/>
<accession>A0A7W9TLM5</accession>
<keyword evidence="3" id="KW-0255">Endonuclease</keyword>
<sequence>MKASKSSSLADLRRLRAEASPPEPPAAPRRAQSGAQRGGRGAATHPRGGERGEGGAGATRPDDAAETGAPAPAEAPPLDPADRALFRQAMRFVRPLPERGPRARAGGARRDPESLLQARRQHAQGASAESRAAPPAQRQRRKAPAYDPEAGAFLQAGCGPDLLRGLRRGKWIPQASLDLHGSTLEQARERLDRFLASCLEHDVRCVRVIHGKGIGSRQGEPVLKDAIRQHLCRLEAVQAWVQCGEHEGGEGALHALLRLAGPPRD</sequence>
<evidence type="ECO:0000313" key="4">
    <source>
        <dbReference type="Proteomes" id="UP000541136"/>
    </source>
</evidence>
<dbReference type="AlphaFoldDB" id="A0A7W9TLM5"/>
<dbReference type="RefSeq" id="WP_184142527.1">
    <property type="nucleotide sequence ID" value="NZ_JACHIB010000004.1"/>
</dbReference>
<dbReference type="EMBL" id="JACHIB010000004">
    <property type="protein sequence ID" value="MBB6082889.1"/>
    <property type="molecule type" value="Genomic_DNA"/>
</dbReference>
<dbReference type="Pfam" id="PF01713">
    <property type="entry name" value="Smr"/>
    <property type="match status" value="1"/>
</dbReference>
<dbReference type="SUPFAM" id="SSF160443">
    <property type="entry name" value="SMR domain-like"/>
    <property type="match status" value="1"/>
</dbReference>
<feature type="region of interest" description="Disordered" evidence="1">
    <location>
        <begin position="1"/>
        <end position="147"/>
    </location>
</feature>
<keyword evidence="3" id="KW-0378">Hydrolase</keyword>
<evidence type="ECO:0000259" key="2">
    <source>
        <dbReference type="PROSITE" id="PS50828"/>
    </source>
</evidence>
<comment type="caution">
    <text evidence="3">The sequence shown here is derived from an EMBL/GenBank/DDBJ whole genome shotgun (WGS) entry which is preliminary data.</text>
</comment>
<feature type="domain" description="Smr" evidence="2">
    <location>
        <begin position="177"/>
        <end position="258"/>
    </location>
</feature>
<dbReference type="InterPro" id="IPR002625">
    <property type="entry name" value="Smr_dom"/>
</dbReference>
<dbReference type="Proteomes" id="UP000541136">
    <property type="component" value="Unassembled WGS sequence"/>
</dbReference>
<dbReference type="InterPro" id="IPR036063">
    <property type="entry name" value="Smr_dom_sf"/>
</dbReference>
<dbReference type="SMART" id="SM00463">
    <property type="entry name" value="SMR"/>
    <property type="match status" value="1"/>
</dbReference>
<name>A0A7W9TLM5_CASDE</name>
<keyword evidence="3" id="KW-0540">Nuclease</keyword>
<dbReference type="GO" id="GO:0004519">
    <property type="term" value="F:endonuclease activity"/>
    <property type="evidence" value="ECO:0007669"/>
    <property type="project" value="UniProtKB-KW"/>
</dbReference>